<evidence type="ECO:0000313" key="6">
    <source>
        <dbReference type="EMBL" id="KAL2458516.1"/>
    </source>
</evidence>
<comment type="similarity">
    <text evidence="1">Belongs to the peptidase C48 family.</text>
</comment>
<feature type="region of interest" description="Disordered" evidence="4">
    <location>
        <begin position="472"/>
        <end position="506"/>
    </location>
</feature>
<accession>A0ABD1P752</accession>
<protein>
    <submittedName>
        <fullName evidence="6">Ubiquitin-like-specific protease ESD4</fullName>
    </submittedName>
</protein>
<dbReference type="Pfam" id="PF02902">
    <property type="entry name" value="Peptidase_C48"/>
    <property type="match status" value="1"/>
</dbReference>
<dbReference type="PROSITE" id="PS50600">
    <property type="entry name" value="ULP_PROTEASE"/>
    <property type="match status" value="1"/>
</dbReference>
<evidence type="ECO:0000256" key="1">
    <source>
        <dbReference type="ARBA" id="ARBA00005234"/>
    </source>
</evidence>
<evidence type="ECO:0000313" key="7">
    <source>
        <dbReference type="Proteomes" id="UP001604336"/>
    </source>
</evidence>
<dbReference type="AlphaFoldDB" id="A0ABD1P752"/>
<keyword evidence="2 6" id="KW-0645">Protease</keyword>
<dbReference type="GO" id="GO:0008233">
    <property type="term" value="F:peptidase activity"/>
    <property type="evidence" value="ECO:0007669"/>
    <property type="project" value="UniProtKB-KW"/>
</dbReference>
<feature type="compositionally biased region" description="Low complexity" evidence="4">
    <location>
        <begin position="324"/>
        <end position="344"/>
    </location>
</feature>
<dbReference type="Proteomes" id="UP001604336">
    <property type="component" value="Unassembled WGS sequence"/>
</dbReference>
<dbReference type="InterPro" id="IPR015410">
    <property type="entry name" value="DUF1985"/>
</dbReference>
<evidence type="ECO:0000256" key="4">
    <source>
        <dbReference type="SAM" id="MobiDB-lite"/>
    </source>
</evidence>
<organism evidence="6 7">
    <name type="scientific">Abeliophyllum distichum</name>
    <dbReference type="NCBI Taxonomy" id="126358"/>
    <lineage>
        <taxon>Eukaryota</taxon>
        <taxon>Viridiplantae</taxon>
        <taxon>Streptophyta</taxon>
        <taxon>Embryophyta</taxon>
        <taxon>Tracheophyta</taxon>
        <taxon>Spermatophyta</taxon>
        <taxon>Magnoliopsida</taxon>
        <taxon>eudicotyledons</taxon>
        <taxon>Gunneridae</taxon>
        <taxon>Pentapetalae</taxon>
        <taxon>asterids</taxon>
        <taxon>lamiids</taxon>
        <taxon>Lamiales</taxon>
        <taxon>Oleaceae</taxon>
        <taxon>Forsythieae</taxon>
        <taxon>Abeliophyllum</taxon>
    </lineage>
</organism>
<proteinExistence type="inferred from homology"/>
<dbReference type="Pfam" id="PF09331">
    <property type="entry name" value="DUF1985"/>
    <property type="match status" value="1"/>
</dbReference>
<feature type="domain" description="Ubiquitin-like protease family profile" evidence="5">
    <location>
        <begin position="637"/>
        <end position="833"/>
    </location>
</feature>
<evidence type="ECO:0000256" key="3">
    <source>
        <dbReference type="ARBA" id="ARBA00022801"/>
    </source>
</evidence>
<evidence type="ECO:0000259" key="5">
    <source>
        <dbReference type="PROSITE" id="PS50600"/>
    </source>
</evidence>
<keyword evidence="3" id="KW-0378">Hydrolase</keyword>
<dbReference type="InterPro" id="IPR003653">
    <property type="entry name" value="Peptidase_C48_C"/>
</dbReference>
<dbReference type="InterPro" id="IPR038765">
    <property type="entry name" value="Papain-like_cys_pep_sf"/>
</dbReference>
<dbReference type="Gene3D" id="3.40.395.10">
    <property type="entry name" value="Adenoviral Proteinase, Chain A"/>
    <property type="match status" value="1"/>
</dbReference>
<evidence type="ECO:0000256" key="2">
    <source>
        <dbReference type="ARBA" id="ARBA00022670"/>
    </source>
</evidence>
<dbReference type="PANTHER" id="PTHR48449:SF1">
    <property type="entry name" value="DUF1985 DOMAIN-CONTAINING PROTEIN"/>
    <property type="match status" value="1"/>
</dbReference>
<reference evidence="7" key="1">
    <citation type="submission" date="2024-07" db="EMBL/GenBank/DDBJ databases">
        <title>Two chromosome-level genome assemblies of Korean endemic species Abeliophyllum distichum and Forsythia ovata (Oleaceae).</title>
        <authorList>
            <person name="Jang H."/>
        </authorList>
    </citation>
    <scope>NUCLEOTIDE SEQUENCE [LARGE SCALE GENOMIC DNA]</scope>
</reference>
<dbReference type="GO" id="GO:0006508">
    <property type="term" value="P:proteolysis"/>
    <property type="evidence" value="ECO:0007669"/>
    <property type="project" value="UniProtKB-KW"/>
</dbReference>
<dbReference type="SUPFAM" id="SSF54001">
    <property type="entry name" value="Cysteine proteinases"/>
    <property type="match status" value="1"/>
</dbReference>
<dbReference type="PANTHER" id="PTHR48449">
    <property type="entry name" value="DUF1985 DOMAIN-CONTAINING PROTEIN"/>
    <property type="match status" value="1"/>
</dbReference>
<feature type="compositionally biased region" description="Basic and acidic residues" evidence="4">
    <location>
        <begin position="472"/>
        <end position="488"/>
    </location>
</feature>
<gene>
    <name evidence="6" type="ORF">Adt_45882</name>
</gene>
<keyword evidence="7" id="KW-1185">Reference proteome</keyword>
<feature type="compositionally biased region" description="Polar residues" evidence="4">
    <location>
        <begin position="345"/>
        <end position="359"/>
    </location>
</feature>
<dbReference type="EMBL" id="JBFOLK010000019">
    <property type="protein sequence ID" value="KAL2458516.1"/>
    <property type="molecule type" value="Genomic_DNA"/>
</dbReference>
<sequence length="865" mass="99404">MEYAVDRRLCDFPGKVTANCNITNIQRVENALDKHHKAMLRQSFVWKFHQVRRMQFSGQIIDNLLLRLLKSENTDELWFRLGDNKVARFSLMEFIIVTGLNAGNEDEVRPKIQRSKRLLNKYFNGKKTVTPVELESTFDACTTMEDKYKLGLVYILETMLRCKHHKTSIDVFCLDVVDNIEVFNAYPWGRRCFVDTLHAFKRIHATKGSMTNRKYDVYGFPLAVQIWAFEALPMLANRWAIRKDWTRIPRMLNWQATDIPTAKDVATILDNPQLEVHTILTPTPEEMENMYIQAFYIPARVPDPIFDLYLVRQEGHSPTPQGLPTQHRTSPSSPSPRLSHIPSPNVRQSSTAHSGSNVSEDLFERLSRQLTSMEYRIASQLMTEIKHLNKKVEQLSKKVDEVTEWVRPLHYTNAMAPETTSDRVPIESDRMKGQEVNKEMETREIPEFQMGVQTNIETQIEIIHLDIENKGATDGEPVMEKDSKRNEGVTKTSEQLDVETEKMTNEEPAMETDGVTDRMITGGQQPAGEAEQLLMEFAMGSQHRKVEAQIVTEKVVTTDVPAVFFTRKKRKKKEIVKSKELAGKKLKVPSAHLSSPLTTTTNRRNFIDGSKIDLFHKVDPVKETEFLKWYSKLGTGVAYELGSVRLTDAKEWFNDVLTDGKWLADEHIDMAMYLLRQRATMYPKSFGNKRVIMDFAFKNILEIAQMITDSCPNNLTIPDYLFDYVHGKSPSNGQRWEGCTHLYIPVLANSHWFAAEINFAESTVYVYDPDKSCLTQGQLEKFLESVCYFIPLLAKSVNISVQDKLQVQRVDGTVKQKISGDCGIFTIKFIEFLSIGESVLVVQNEHISMWRKKLAADFYTQNYDP</sequence>
<name>A0ABD1P752_9LAMI</name>
<comment type="caution">
    <text evidence="6">The sequence shown here is derived from an EMBL/GenBank/DDBJ whole genome shotgun (WGS) entry which is preliminary data.</text>
</comment>
<feature type="region of interest" description="Disordered" evidence="4">
    <location>
        <begin position="316"/>
        <end position="360"/>
    </location>
</feature>